<dbReference type="CDD" id="cd16329">
    <property type="entry name" value="LolA_like"/>
    <property type="match status" value="1"/>
</dbReference>
<comment type="caution">
    <text evidence="3">The sequence shown here is derived from an EMBL/GenBank/DDBJ whole genome shotgun (WGS) entry which is preliminary data.</text>
</comment>
<feature type="chain" id="PRO_5009523226" evidence="1">
    <location>
        <begin position="21"/>
        <end position="246"/>
    </location>
</feature>
<gene>
    <name evidence="3" type="ORF">A3F84_27935</name>
</gene>
<evidence type="ECO:0000313" key="3">
    <source>
        <dbReference type="EMBL" id="OGG44041.1"/>
    </source>
</evidence>
<evidence type="ECO:0000259" key="2">
    <source>
        <dbReference type="Pfam" id="PF17131"/>
    </source>
</evidence>
<feature type="signal peptide" evidence="1">
    <location>
        <begin position="1"/>
        <end position="20"/>
    </location>
</feature>
<evidence type="ECO:0000256" key="1">
    <source>
        <dbReference type="SAM" id="SignalP"/>
    </source>
</evidence>
<dbReference type="Gene3D" id="2.50.20.10">
    <property type="entry name" value="Lipoprotein localisation LolA/LolB/LppX"/>
    <property type="match status" value="1"/>
</dbReference>
<dbReference type="Pfam" id="PF17131">
    <property type="entry name" value="LolA_like"/>
    <property type="match status" value="1"/>
</dbReference>
<sequence length="246" mass="27731">MVKAGTVVLAVVVLFWSPGAGVGQDANTLLKTVDETLMPESYESVRRLINEEPNGNRKEFTFFTLKKGKDRIAMLYLSPASEKGRATLRLGESMWLYIPNVNKPVRITSLQSVVGGVFNNADIMALDYHVEYDATFAGETEKEHVLDLKAKTKTVAYDRLKMWVAKDGKALRKVECYASSGMLIKTLDFKQDKDFGNGLIRPSVVETYSPLYKGYRSLMIYQGIRPRKLPDEVFTLNYLGRLGDLR</sequence>
<feature type="domain" description="Uncharacterized protein TP-0789" evidence="2">
    <location>
        <begin position="68"/>
        <end position="241"/>
    </location>
</feature>
<evidence type="ECO:0000313" key="4">
    <source>
        <dbReference type="Proteomes" id="UP000178606"/>
    </source>
</evidence>
<proteinExistence type="predicted"/>
<dbReference type="Proteomes" id="UP000178606">
    <property type="component" value="Unassembled WGS sequence"/>
</dbReference>
<reference evidence="3 4" key="1">
    <citation type="journal article" date="2016" name="Nat. Commun.">
        <title>Thousands of microbial genomes shed light on interconnected biogeochemical processes in an aquifer system.</title>
        <authorList>
            <person name="Anantharaman K."/>
            <person name="Brown C.T."/>
            <person name="Hug L.A."/>
            <person name="Sharon I."/>
            <person name="Castelle C.J."/>
            <person name="Probst A.J."/>
            <person name="Thomas B.C."/>
            <person name="Singh A."/>
            <person name="Wilkins M.J."/>
            <person name="Karaoz U."/>
            <person name="Brodie E.L."/>
            <person name="Williams K.H."/>
            <person name="Hubbard S.S."/>
            <person name="Banfield J.F."/>
        </authorList>
    </citation>
    <scope>NUCLEOTIDE SEQUENCE [LARGE SCALE GENOMIC DNA]</scope>
    <source>
        <strain evidence="4">RIFCSPLOWO2_12_FULL_64_10</strain>
    </source>
</reference>
<dbReference type="AlphaFoldDB" id="A0A1F6C4E5"/>
<dbReference type="InterPro" id="IPR029046">
    <property type="entry name" value="LolA/LolB/LppX"/>
</dbReference>
<keyword evidence="1" id="KW-0732">Signal</keyword>
<organism evidence="3 4">
    <name type="scientific">Handelsmanbacteria sp. (strain RIFCSPLOWO2_12_FULL_64_10)</name>
    <dbReference type="NCBI Taxonomy" id="1817868"/>
    <lineage>
        <taxon>Bacteria</taxon>
        <taxon>Candidatus Handelsmaniibacteriota</taxon>
    </lineage>
</organism>
<dbReference type="InterPro" id="IPR033399">
    <property type="entry name" value="TP_0789-like"/>
</dbReference>
<keyword evidence="3" id="KW-0449">Lipoprotein</keyword>
<name>A0A1F6C4E5_HANXR</name>
<dbReference type="SUPFAM" id="SSF89392">
    <property type="entry name" value="Prokaryotic lipoproteins and lipoprotein localization factors"/>
    <property type="match status" value="1"/>
</dbReference>
<protein>
    <submittedName>
        <fullName evidence="3">Outer membrane lipoprotein-sorting protein</fullName>
    </submittedName>
</protein>
<accession>A0A1F6C4E5</accession>
<dbReference type="EMBL" id="MFKF01000418">
    <property type="protein sequence ID" value="OGG44041.1"/>
    <property type="molecule type" value="Genomic_DNA"/>
</dbReference>